<reference evidence="2" key="1">
    <citation type="submission" date="2020-06" db="EMBL/GenBank/DDBJ databases">
        <title>Whole Genome Sequence of Bradyrhizobium sp. Strain 66S1MB.</title>
        <authorList>
            <person name="Bromfield E."/>
            <person name="Cloutier S."/>
        </authorList>
    </citation>
    <scope>NUCLEOTIDE SEQUENCE</scope>
    <source>
        <strain evidence="2">66S1MB</strain>
    </source>
</reference>
<organism evidence="2">
    <name type="scientific">Bradyrhizobium quebecense</name>
    <dbReference type="NCBI Taxonomy" id="2748629"/>
    <lineage>
        <taxon>Bacteria</taxon>
        <taxon>Pseudomonadati</taxon>
        <taxon>Pseudomonadota</taxon>
        <taxon>Alphaproteobacteria</taxon>
        <taxon>Hyphomicrobiales</taxon>
        <taxon>Nitrobacteraceae</taxon>
        <taxon>Bradyrhizobium</taxon>
    </lineage>
</organism>
<protein>
    <recommendedName>
        <fullName evidence="1">Polyvalent protein metallopeptidase domain-containing protein</fullName>
    </recommendedName>
</protein>
<name>A0A973WP17_9BRAD</name>
<dbReference type="InterPro" id="IPR041459">
    <property type="entry name" value="MPTase-PolyVal"/>
</dbReference>
<sequence>MIAPNTQPVQASAQLYGASTITAQPDPNRPEFNERKTRLNRELRSHFHNERDTYAAEELIAELAAAFLRSEFNIDGDLRHAGFIALWIALLQRDPRAIFTPSGGAKAAVDHLRQLALAETEENGNGRAAEVTTPAEV</sequence>
<proteinExistence type="predicted"/>
<feature type="domain" description="Polyvalent protein metallopeptidase" evidence="1">
    <location>
        <begin position="34"/>
        <end position="100"/>
    </location>
</feature>
<dbReference type="Pfam" id="PF18818">
    <property type="entry name" value="MPTase-PolyVal"/>
    <property type="match status" value="1"/>
</dbReference>
<dbReference type="RefSeq" id="WP_176532001.1">
    <property type="nucleotide sequence ID" value="NZ_CP088022.1"/>
</dbReference>
<gene>
    <name evidence="2" type="ORF">HU230_22615</name>
</gene>
<comment type="caution">
    <text evidence="2">The sequence shown here is derived from an EMBL/GenBank/DDBJ whole genome shotgun (WGS) entry which is preliminary data.</text>
</comment>
<accession>A0A973WP17</accession>
<evidence type="ECO:0000313" key="2">
    <source>
        <dbReference type="EMBL" id="NVL08498.1"/>
    </source>
</evidence>
<evidence type="ECO:0000259" key="1">
    <source>
        <dbReference type="Pfam" id="PF18818"/>
    </source>
</evidence>
<dbReference type="AlphaFoldDB" id="A0A973WP17"/>
<dbReference type="EMBL" id="JABWSX010000001">
    <property type="protein sequence ID" value="NVL08498.1"/>
    <property type="molecule type" value="Genomic_DNA"/>
</dbReference>